<feature type="signal peptide" evidence="2">
    <location>
        <begin position="1"/>
        <end position="30"/>
    </location>
</feature>
<feature type="chain" id="PRO_5029795711" evidence="2">
    <location>
        <begin position="31"/>
        <end position="550"/>
    </location>
</feature>
<dbReference type="GO" id="GO:0005634">
    <property type="term" value="C:nucleus"/>
    <property type="evidence" value="ECO:0007669"/>
    <property type="project" value="TreeGrafter"/>
</dbReference>
<dbReference type="InterPro" id="IPR029058">
    <property type="entry name" value="AB_hydrolase_fold"/>
</dbReference>
<feature type="non-terminal residue" evidence="4">
    <location>
        <position position="550"/>
    </location>
</feature>
<keyword evidence="1" id="KW-0378">Hydrolase</keyword>
<dbReference type="EMBL" id="JABANO010006879">
    <property type="protein sequence ID" value="KAF4751051.1"/>
    <property type="molecule type" value="Genomic_DNA"/>
</dbReference>
<evidence type="ECO:0000256" key="2">
    <source>
        <dbReference type="SAM" id="SignalP"/>
    </source>
</evidence>
<feature type="domain" description="Serine hydrolase" evidence="3">
    <location>
        <begin position="155"/>
        <end position="344"/>
    </location>
</feature>
<dbReference type="PANTHER" id="PTHR48070">
    <property type="entry name" value="ESTERASE OVCA2"/>
    <property type="match status" value="1"/>
</dbReference>
<dbReference type="Pfam" id="PF03959">
    <property type="entry name" value="FSH1"/>
    <property type="match status" value="2"/>
</dbReference>
<accession>A0A7J6U2S4</accession>
<dbReference type="PANTHER" id="PTHR48070:SF6">
    <property type="entry name" value="ESTERASE OVCA2"/>
    <property type="match status" value="1"/>
</dbReference>
<name>A0A7J6U2S4_PEROL</name>
<dbReference type="AlphaFoldDB" id="A0A7J6U2S4"/>
<dbReference type="InterPro" id="IPR005645">
    <property type="entry name" value="FSH-like_dom"/>
</dbReference>
<feature type="domain" description="Serine hydrolase" evidence="3">
    <location>
        <begin position="394"/>
        <end position="487"/>
    </location>
</feature>
<keyword evidence="5" id="KW-1185">Reference proteome</keyword>
<sequence length="550" mass="60579">MANPQLLATIILNPSRLLLTVSVLLTLTLSFRVIEGDGDGTCSVHTERGREEVTFKWIGPWPTRSGDKNSSLEITSLRCDGDHIGTHVANRAIRVWVPKAASVADKAKRGDTRSTSGMCRRGVEIMAVKMGDITMVAASTASSSTSEESDPTLAHRVLCVHGHAQSPEGFRQKTGGIRRQCKRLVHFDFIQGPFEVPPDDVFAKHDPDSEKIYTWVDPAKESPENLGEFYVESIAKAMTPETQGLFGFSIGCPAILLAMARYPKAFENVKFIILCGAFFPQNNSEQEAEIRACPLWPKVRAMIICGKSDQVVAEDRSLRVAKMFTDPVIFEHPKGHMVPAEARKDVKAFVQSALSEFSHDSDDEDLLTWRQPGIPRGQDKMDVSPIIEGITPDTKGVFAFSLGCAAALVAMAEHPDAFANVKFLICASGNLPQNPTLVEEIEKSPLVKTIPVMLIYGKKDQVVPEERFNTFKGVFPDPLIFYHDGGHNAVLEGCYFLMRRSRLRPKLLLIAFALAYGGPRLMWSLGDAVKNVPSLLILPIVWPMASFSAT</sequence>
<evidence type="ECO:0000259" key="3">
    <source>
        <dbReference type="Pfam" id="PF03959"/>
    </source>
</evidence>
<organism evidence="4 5">
    <name type="scientific">Perkinsus olseni</name>
    <name type="common">Perkinsus atlanticus</name>
    <dbReference type="NCBI Taxonomy" id="32597"/>
    <lineage>
        <taxon>Eukaryota</taxon>
        <taxon>Sar</taxon>
        <taxon>Alveolata</taxon>
        <taxon>Perkinsozoa</taxon>
        <taxon>Perkinsea</taxon>
        <taxon>Perkinsida</taxon>
        <taxon>Perkinsidae</taxon>
        <taxon>Perkinsus</taxon>
    </lineage>
</organism>
<dbReference type="GO" id="GO:0005737">
    <property type="term" value="C:cytoplasm"/>
    <property type="evidence" value="ECO:0007669"/>
    <property type="project" value="TreeGrafter"/>
</dbReference>
<dbReference type="Gene3D" id="3.40.50.1820">
    <property type="entry name" value="alpha/beta hydrolase"/>
    <property type="match status" value="2"/>
</dbReference>
<dbReference type="SUPFAM" id="SSF53474">
    <property type="entry name" value="alpha/beta-Hydrolases"/>
    <property type="match status" value="2"/>
</dbReference>
<dbReference type="GO" id="GO:0016787">
    <property type="term" value="F:hydrolase activity"/>
    <property type="evidence" value="ECO:0007669"/>
    <property type="project" value="UniProtKB-KW"/>
</dbReference>
<reference evidence="4 5" key="1">
    <citation type="submission" date="2020-04" db="EMBL/GenBank/DDBJ databases">
        <title>Perkinsus olseni comparative genomics.</title>
        <authorList>
            <person name="Bogema D.R."/>
        </authorList>
    </citation>
    <scope>NUCLEOTIDE SEQUENCE [LARGE SCALE GENOMIC DNA]</scope>
    <source>
        <strain evidence="4 5">ATCC PRA-207</strain>
    </source>
</reference>
<keyword evidence="2" id="KW-0732">Signal</keyword>
<proteinExistence type="predicted"/>
<dbReference type="Proteomes" id="UP000553632">
    <property type="component" value="Unassembled WGS sequence"/>
</dbReference>
<evidence type="ECO:0000256" key="1">
    <source>
        <dbReference type="ARBA" id="ARBA00022801"/>
    </source>
</evidence>
<evidence type="ECO:0000313" key="5">
    <source>
        <dbReference type="Proteomes" id="UP000553632"/>
    </source>
</evidence>
<protein>
    <submittedName>
        <fullName evidence="4">Ovarian cancer-associated protein 2 protein</fullName>
    </submittedName>
</protein>
<evidence type="ECO:0000313" key="4">
    <source>
        <dbReference type="EMBL" id="KAF4751051.1"/>
    </source>
</evidence>
<comment type="caution">
    <text evidence="4">The sequence shown here is derived from an EMBL/GenBank/DDBJ whole genome shotgun (WGS) entry which is preliminary data.</text>
</comment>
<dbReference type="InterPro" id="IPR050593">
    <property type="entry name" value="LovG"/>
</dbReference>
<gene>
    <name evidence="4" type="primary">FSH3_1</name>
    <name evidence="4" type="ORF">FOZ63_022278</name>
</gene>